<keyword evidence="1" id="KW-0472">Membrane</keyword>
<sequence>MSNRPIIDFLKESRLLRKVLIVGALVAGVYFLGVKMEWWQLTIGG</sequence>
<dbReference type="AlphaFoldDB" id="A0A382CLT1"/>
<keyword evidence="1" id="KW-0812">Transmembrane</keyword>
<accession>A0A382CLT1</accession>
<name>A0A382CLT1_9ZZZZ</name>
<feature type="transmembrane region" description="Helical" evidence="1">
    <location>
        <begin position="15"/>
        <end position="33"/>
    </location>
</feature>
<keyword evidence="1" id="KW-1133">Transmembrane helix</keyword>
<reference evidence="2" key="1">
    <citation type="submission" date="2018-05" db="EMBL/GenBank/DDBJ databases">
        <authorList>
            <person name="Lanie J.A."/>
            <person name="Ng W.-L."/>
            <person name="Kazmierczak K.M."/>
            <person name="Andrzejewski T.M."/>
            <person name="Davidsen T.M."/>
            <person name="Wayne K.J."/>
            <person name="Tettelin H."/>
            <person name="Glass J.I."/>
            <person name="Rusch D."/>
            <person name="Podicherti R."/>
            <person name="Tsui H.-C.T."/>
            <person name="Winkler M.E."/>
        </authorList>
    </citation>
    <scope>NUCLEOTIDE SEQUENCE</scope>
</reference>
<gene>
    <name evidence="2" type="ORF">METZ01_LOCUS179930</name>
</gene>
<proteinExistence type="predicted"/>
<protein>
    <submittedName>
        <fullName evidence="2">Uncharacterized protein</fullName>
    </submittedName>
</protein>
<organism evidence="2">
    <name type="scientific">marine metagenome</name>
    <dbReference type="NCBI Taxonomy" id="408172"/>
    <lineage>
        <taxon>unclassified sequences</taxon>
        <taxon>metagenomes</taxon>
        <taxon>ecological metagenomes</taxon>
    </lineage>
</organism>
<evidence type="ECO:0000256" key="1">
    <source>
        <dbReference type="SAM" id="Phobius"/>
    </source>
</evidence>
<evidence type="ECO:0000313" key="2">
    <source>
        <dbReference type="EMBL" id="SVB27076.1"/>
    </source>
</evidence>
<dbReference type="EMBL" id="UINC01035140">
    <property type="protein sequence ID" value="SVB27076.1"/>
    <property type="molecule type" value="Genomic_DNA"/>
</dbReference>